<evidence type="ECO:0000256" key="1">
    <source>
        <dbReference type="ARBA" id="ARBA00023125"/>
    </source>
</evidence>
<dbReference type="PROSITE" id="PS50977">
    <property type="entry name" value="HTH_TETR_2"/>
    <property type="match status" value="1"/>
</dbReference>
<dbReference type="InterPro" id="IPR009057">
    <property type="entry name" value="Homeodomain-like_sf"/>
</dbReference>
<dbReference type="Pfam" id="PF00440">
    <property type="entry name" value="TetR_N"/>
    <property type="match status" value="1"/>
</dbReference>
<dbReference type="InterPro" id="IPR001647">
    <property type="entry name" value="HTH_TetR"/>
</dbReference>
<evidence type="ECO:0000256" key="2">
    <source>
        <dbReference type="PROSITE-ProRule" id="PRU00335"/>
    </source>
</evidence>
<dbReference type="PANTHER" id="PTHR43479">
    <property type="entry name" value="ACREF/ENVCD OPERON REPRESSOR-RELATED"/>
    <property type="match status" value="1"/>
</dbReference>
<keyword evidence="1 2" id="KW-0238">DNA-binding</keyword>
<protein>
    <submittedName>
        <fullName evidence="4">TetR/AcrR family transcriptional regulator</fullName>
    </submittedName>
</protein>
<dbReference type="EMBL" id="JAAEDA010000015">
    <property type="protein sequence ID" value="MCJ1978150.1"/>
    <property type="molecule type" value="Genomic_DNA"/>
</dbReference>
<feature type="DNA-binding region" description="H-T-H motif" evidence="2">
    <location>
        <begin position="35"/>
        <end position="54"/>
    </location>
</feature>
<sequence length="198" mass="22470">MDIKKRRSIEKEKMKHLILNASIKIINKDGFDSLSMRKIADLIGYSPTTIYIYYENKAQIATDIGNEIFNSIINDISKLLSKQPDLTIEEKLTESFQQFIMSMTSHPEMGRAFIKSGTSGMFRGKTDDNQGENMLHSLLIEGYAQGIIKEVNDNSSWMILTALIGFGMNALENQLFLLDNWHNLIASFVDILMHGISK</sequence>
<comment type="caution">
    <text evidence="4">The sequence shown here is derived from an EMBL/GenBank/DDBJ whole genome shotgun (WGS) entry which is preliminary data.</text>
</comment>
<reference evidence="4 5" key="1">
    <citation type="journal article" date="2022" name="Microbiol. Res.">
        <title>Comparative genome analysis, predicted lifestyle and antimicrobial strategies of Lactococcus carnosus and Lactococcus paracarnosus isolated from meat.</title>
        <authorList>
            <person name="Werum V."/>
            <person name="Ehrmann M."/>
            <person name="Vogel R."/>
            <person name="Hilgarth M."/>
        </authorList>
    </citation>
    <scope>NUCLEOTIDE SEQUENCE [LARGE SCALE GENOMIC DNA]</scope>
    <source>
        <strain evidence="4 5">TMW21897</strain>
    </source>
</reference>
<accession>A0ABT0ANM3</accession>
<keyword evidence="5" id="KW-1185">Reference proteome</keyword>
<proteinExistence type="predicted"/>
<feature type="domain" description="HTH tetR-type" evidence="3">
    <location>
        <begin position="12"/>
        <end position="72"/>
    </location>
</feature>
<dbReference type="RefSeq" id="WP_243915118.1">
    <property type="nucleotide sequence ID" value="NZ_JAAECY010000022.1"/>
</dbReference>
<dbReference type="PANTHER" id="PTHR43479:SF11">
    <property type="entry name" value="ACREF_ENVCD OPERON REPRESSOR-RELATED"/>
    <property type="match status" value="1"/>
</dbReference>
<evidence type="ECO:0000313" key="5">
    <source>
        <dbReference type="Proteomes" id="UP001522462"/>
    </source>
</evidence>
<dbReference type="SUPFAM" id="SSF46689">
    <property type="entry name" value="Homeodomain-like"/>
    <property type="match status" value="1"/>
</dbReference>
<evidence type="ECO:0000259" key="3">
    <source>
        <dbReference type="PROSITE" id="PS50977"/>
    </source>
</evidence>
<dbReference type="InterPro" id="IPR050624">
    <property type="entry name" value="HTH-type_Tx_Regulator"/>
</dbReference>
<dbReference type="PRINTS" id="PR00455">
    <property type="entry name" value="HTHTETR"/>
</dbReference>
<organism evidence="4 5">
    <name type="scientific">Pseudolactococcus paracarnosus</name>
    <dbReference type="NCBI Taxonomy" id="2749962"/>
    <lineage>
        <taxon>Bacteria</taxon>
        <taxon>Bacillati</taxon>
        <taxon>Bacillota</taxon>
        <taxon>Bacilli</taxon>
        <taxon>Lactobacillales</taxon>
        <taxon>Streptococcaceae</taxon>
        <taxon>Pseudolactococcus</taxon>
    </lineage>
</organism>
<name>A0ABT0ANM3_9LACT</name>
<dbReference type="Gene3D" id="1.10.357.10">
    <property type="entry name" value="Tetracycline Repressor, domain 2"/>
    <property type="match status" value="1"/>
</dbReference>
<gene>
    <name evidence="4" type="ORF">GYN19_09325</name>
</gene>
<dbReference type="Proteomes" id="UP001522462">
    <property type="component" value="Unassembled WGS sequence"/>
</dbReference>
<evidence type="ECO:0000313" key="4">
    <source>
        <dbReference type="EMBL" id="MCJ1978150.1"/>
    </source>
</evidence>